<dbReference type="EMBL" id="JAIXMP010000006">
    <property type="protein sequence ID" value="KAI9271558.1"/>
    <property type="molecule type" value="Genomic_DNA"/>
</dbReference>
<evidence type="ECO:0000313" key="2">
    <source>
        <dbReference type="EMBL" id="KAI9271558.1"/>
    </source>
</evidence>
<evidence type="ECO:0000256" key="1">
    <source>
        <dbReference type="SAM" id="Phobius"/>
    </source>
</evidence>
<reference evidence="2" key="2">
    <citation type="submission" date="2023-02" db="EMBL/GenBank/DDBJ databases">
        <authorList>
            <consortium name="DOE Joint Genome Institute"/>
            <person name="Mondo S.J."/>
            <person name="Chang Y."/>
            <person name="Wang Y."/>
            <person name="Ahrendt S."/>
            <person name="Andreopoulos W."/>
            <person name="Barry K."/>
            <person name="Beard J."/>
            <person name="Benny G.L."/>
            <person name="Blankenship S."/>
            <person name="Bonito G."/>
            <person name="Cuomo C."/>
            <person name="Desiro A."/>
            <person name="Gervers K.A."/>
            <person name="Hundley H."/>
            <person name="Kuo A."/>
            <person name="LaButti K."/>
            <person name="Lang B.F."/>
            <person name="Lipzen A."/>
            <person name="O'Donnell K."/>
            <person name="Pangilinan J."/>
            <person name="Reynolds N."/>
            <person name="Sandor L."/>
            <person name="Smith M.W."/>
            <person name="Tsang A."/>
            <person name="Grigoriev I.V."/>
            <person name="Stajich J.E."/>
            <person name="Spatafora J.W."/>
        </authorList>
    </citation>
    <scope>NUCLEOTIDE SEQUENCE</scope>
    <source>
        <strain evidence="2">RSA 2281</strain>
    </source>
</reference>
<dbReference type="Proteomes" id="UP001209540">
    <property type="component" value="Unassembled WGS sequence"/>
</dbReference>
<comment type="caution">
    <text evidence="2">The sequence shown here is derived from an EMBL/GenBank/DDBJ whole genome shotgun (WGS) entry which is preliminary data.</text>
</comment>
<organism evidence="2 3">
    <name type="scientific">Phascolomyces articulosus</name>
    <dbReference type="NCBI Taxonomy" id="60185"/>
    <lineage>
        <taxon>Eukaryota</taxon>
        <taxon>Fungi</taxon>
        <taxon>Fungi incertae sedis</taxon>
        <taxon>Mucoromycota</taxon>
        <taxon>Mucoromycotina</taxon>
        <taxon>Mucoromycetes</taxon>
        <taxon>Mucorales</taxon>
        <taxon>Lichtheimiaceae</taxon>
        <taxon>Phascolomyces</taxon>
    </lineage>
</organism>
<feature type="non-terminal residue" evidence="2">
    <location>
        <position position="169"/>
    </location>
</feature>
<dbReference type="AlphaFoldDB" id="A0AAD5KMN3"/>
<feature type="transmembrane region" description="Helical" evidence="1">
    <location>
        <begin position="148"/>
        <end position="167"/>
    </location>
</feature>
<name>A0AAD5KMN3_9FUNG</name>
<keyword evidence="1" id="KW-0472">Membrane</keyword>
<keyword evidence="1" id="KW-1133">Transmembrane helix</keyword>
<sequence>MYITYETAQYCWNDKKSEFVRLVKPLITILNDLPKPDFMPTKLVRISDMKVVDGSQVNEGYCALAYSWNQSGDILIDKTTGKYKRIDEGRHEIISLLTIKITIFQKRFNTSNLKASFSKYVNNSTSNIYGTTKCASIKRIKKKKNMKYVTCIKYTKMLIALLHLYLITL</sequence>
<keyword evidence="1" id="KW-0812">Transmembrane</keyword>
<reference evidence="2" key="1">
    <citation type="journal article" date="2022" name="IScience">
        <title>Evolution of zygomycete secretomes and the origins of terrestrial fungal ecologies.</title>
        <authorList>
            <person name="Chang Y."/>
            <person name="Wang Y."/>
            <person name="Mondo S."/>
            <person name="Ahrendt S."/>
            <person name="Andreopoulos W."/>
            <person name="Barry K."/>
            <person name="Beard J."/>
            <person name="Benny G.L."/>
            <person name="Blankenship S."/>
            <person name="Bonito G."/>
            <person name="Cuomo C."/>
            <person name="Desiro A."/>
            <person name="Gervers K.A."/>
            <person name="Hundley H."/>
            <person name="Kuo A."/>
            <person name="LaButti K."/>
            <person name="Lang B.F."/>
            <person name="Lipzen A."/>
            <person name="O'Donnell K."/>
            <person name="Pangilinan J."/>
            <person name="Reynolds N."/>
            <person name="Sandor L."/>
            <person name="Smith M.E."/>
            <person name="Tsang A."/>
            <person name="Grigoriev I.V."/>
            <person name="Stajich J.E."/>
            <person name="Spatafora J.W."/>
        </authorList>
    </citation>
    <scope>NUCLEOTIDE SEQUENCE</scope>
    <source>
        <strain evidence="2">RSA 2281</strain>
    </source>
</reference>
<evidence type="ECO:0000313" key="3">
    <source>
        <dbReference type="Proteomes" id="UP001209540"/>
    </source>
</evidence>
<accession>A0AAD5KMN3</accession>
<proteinExistence type="predicted"/>
<gene>
    <name evidence="2" type="ORF">BDA99DRAFT_500377</name>
</gene>
<keyword evidence="3" id="KW-1185">Reference proteome</keyword>
<protein>
    <submittedName>
        <fullName evidence="2">Uncharacterized protein</fullName>
    </submittedName>
</protein>